<protein>
    <submittedName>
        <fullName evidence="4">Dead end protein</fullName>
    </submittedName>
</protein>
<keyword evidence="1 2" id="KW-0694">RNA-binding</keyword>
<dbReference type="GO" id="GO:0003723">
    <property type="term" value="F:RNA binding"/>
    <property type="evidence" value="ECO:0007669"/>
    <property type="project" value="UniProtKB-UniRule"/>
</dbReference>
<dbReference type="EMBL" id="KM655832">
    <property type="protein sequence ID" value="AJC64506.1"/>
    <property type="molecule type" value="mRNA"/>
</dbReference>
<accession>A0A0B4U9V4</accession>
<dbReference type="Gene3D" id="3.30.70.330">
    <property type="match status" value="1"/>
</dbReference>
<dbReference type="InterPro" id="IPR035979">
    <property type="entry name" value="RBD_domain_sf"/>
</dbReference>
<dbReference type="SUPFAM" id="SSF54928">
    <property type="entry name" value="RNA-binding domain, RBD"/>
    <property type="match status" value="1"/>
</dbReference>
<dbReference type="InterPro" id="IPR044448">
    <property type="entry name" value="DND1_DSRM"/>
</dbReference>
<dbReference type="GO" id="GO:0007281">
    <property type="term" value="P:germ cell development"/>
    <property type="evidence" value="ECO:0007669"/>
    <property type="project" value="InterPro"/>
</dbReference>
<organism evidence="4">
    <name type="scientific">Acipenser sinensis</name>
    <name type="common">Chinese sturgeon</name>
    <dbReference type="NCBI Taxonomy" id="61970"/>
    <lineage>
        <taxon>Eukaryota</taxon>
        <taxon>Metazoa</taxon>
        <taxon>Chordata</taxon>
        <taxon>Craniata</taxon>
        <taxon>Vertebrata</taxon>
        <taxon>Euteleostomi</taxon>
        <taxon>Actinopterygii</taxon>
        <taxon>Chondrostei</taxon>
        <taxon>Acipenseriformes</taxon>
        <taxon>Acipenseridae</taxon>
        <taxon>Acipenser</taxon>
    </lineage>
</organism>
<dbReference type="CDD" id="cd20313">
    <property type="entry name" value="DSRM_DND1"/>
    <property type="match status" value="1"/>
</dbReference>
<name>A0A0B4U9V4_ACISI</name>
<evidence type="ECO:0000256" key="2">
    <source>
        <dbReference type="PROSITE-ProRule" id="PRU00176"/>
    </source>
</evidence>
<dbReference type="InterPro" id="IPR012677">
    <property type="entry name" value="Nucleotide-bd_a/b_plait_sf"/>
</dbReference>
<dbReference type="AlphaFoldDB" id="A0A0B4U9V4"/>
<dbReference type="PANTHER" id="PTHR21245">
    <property type="entry name" value="HETEROGENEOUS NUCLEAR RIBONUCLEOPROTEIN"/>
    <property type="match status" value="1"/>
</dbReference>
<dbReference type="PROSITE" id="PS50102">
    <property type="entry name" value="RRM"/>
    <property type="match status" value="1"/>
</dbReference>
<evidence type="ECO:0000313" key="4">
    <source>
        <dbReference type="EMBL" id="AJC64506.1"/>
    </source>
</evidence>
<evidence type="ECO:0000259" key="3">
    <source>
        <dbReference type="PROSITE" id="PS50102"/>
    </source>
</evidence>
<dbReference type="InterPro" id="IPR000504">
    <property type="entry name" value="RRM_dom"/>
</dbReference>
<dbReference type="SMART" id="SM00360">
    <property type="entry name" value="RRM"/>
    <property type="match status" value="2"/>
</dbReference>
<dbReference type="Pfam" id="PF00076">
    <property type="entry name" value="RRM_1"/>
    <property type="match status" value="1"/>
</dbReference>
<dbReference type="Pfam" id="PF14709">
    <property type="entry name" value="DND1_DSRM"/>
    <property type="match status" value="1"/>
</dbReference>
<sequence length="396" mass="44254">MIEGEQTEECIFTVLNQESLSNLETWTQKMGISLVQINGQRKYGGPPPGWTAFPPSSGCEVFINQIPRDVYEDSLIPLFQQAGVLYEFRLMMNFSGQNRGFAYAKYTDPECAEAAIRMFNRYELQNGCCITVRKSTEKRVLLLDELPRAVEKDRLLLLLRNFSDGVEDLKIKPSPKGSGKASAAVQYVSHHAAAMAKKDVVEEFKKYGISITVQWFNQIVKPKTQNNKKQLAVDTDPGFMKKKAEVGTRNNGKKPERSSFLPLLPLEAEVPLSEGFVPPMLSGPSSSTVYQKPSSQDDDQRYTFNINQPSKEARLDAVHTFNQLCISCQFGSPWYDMQLLRTGPDGYQYFHVKVFIPGLPLPFEGVVKILAGCLATVQEEVKMAAASQILKALSVG</sequence>
<feature type="domain" description="RRM" evidence="3">
    <location>
        <begin position="59"/>
        <end position="137"/>
    </location>
</feature>
<proteinExistence type="evidence at transcript level"/>
<reference evidence="4" key="1">
    <citation type="journal article" date="2015" name="Gene">
        <title>Identification of a germ cell marker gene, the dead end homologue, in Chinese sturgeon Acipenser sinensis.</title>
        <authorList>
            <person name="Yang X."/>
            <person name="Yue H."/>
            <person name="Ye H."/>
            <person name="Li C."/>
            <person name="Wei Q."/>
        </authorList>
    </citation>
    <scope>NUCLEOTIDE SEQUENCE</scope>
</reference>
<evidence type="ECO:0000256" key="1">
    <source>
        <dbReference type="ARBA" id="ARBA00022884"/>
    </source>
</evidence>